<gene>
    <name evidence="3" type="ORF">METZ01_LOCUS2171</name>
</gene>
<dbReference type="Gene3D" id="3.20.20.370">
    <property type="entry name" value="Glycoside hydrolase/deacetylase"/>
    <property type="match status" value="1"/>
</dbReference>
<evidence type="ECO:0000259" key="2">
    <source>
        <dbReference type="Pfam" id="PF01522"/>
    </source>
</evidence>
<evidence type="ECO:0000256" key="1">
    <source>
        <dbReference type="SAM" id="MobiDB-lite"/>
    </source>
</evidence>
<feature type="region of interest" description="Disordered" evidence="1">
    <location>
        <begin position="43"/>
        <end position="62"/>
    </location>
</feature>
<accession>A0A381N477</accession>
<organism evidence="3">
    <name type="scientific">marine metagenome</name>
    <dbReference type="NCBI Taxonomy" id="408172"/>
    <lineage>
        <taxon>unclassified sequences</taxon>
        <taxon>metagenomes</taxon>
        <taxon>ecological metagenomes</taxon>
    </lineage>
</organism>
<evidence type="ECO:0000313" key="3">
    <source>
        <dbReference type="EMBL" id="SUZ49317.1"/>
    </source>
</evidence>
<dbReference type="SUPFAM" id="SSF88713">
    <property type="entry name" value="Glycoside hydrolase/deacetylase"/>
    <property type="match status" value="1"/>
</dbReference>
<dbReference type="CDD" id="cd10979">
    <property type="entry name" value="CE4_PuuE_like"/>
    <property type="match status" value="1"/>
</dbReference>
<reference evidence="3" key="1">
    <citation type="submission" date="2018-05" db="EMBL/GenBank/DDBJ databases">
        <authorList>
            <person name="Lanie J.A."/>
            <person name="Ng W.-L."/>
            <person name="Kazmierczak K.M."/>
            <person name="Andrzejewski T.M."/>
            <person name="Davidsen T.M."/>
            <person name="Wayne K.J."/>
            <person name="Tettelin H."/>
            <person name="Glass J.I."/>
            <person name="Rusch D."/>
            <person name="Podicherti R."/>
            <person name="Tsui H.-C.T."/>
            <person name="Winkler M.E."/>
        </authorList>
    </citation>
    <scope>NUCLEOTIDE SEQUENCE</scope>
</reference>
<dbReference type="PANTHER" id="PTHR43123">
    <property type="entry name" value="POLYSACCHARIDE DEACETYLASE-RELATED"/>
    <property type="match status" value="1"/>
</dbReference>
<sequence>MSLPPHRVAYLPMVDRPKISWPNGAQVALWVAPNVEHYEYLPPRDPRRNPWPRSPHPDVQGYSHRDYGNRVGFWRMLEVLDQYDVRCTASTNLAVFDHYPDIGKSMADRGWEIMSHGIYNTRYLSSMSERDEREFYQDCIDTLHRHTGQKLRGMLGPAVSNNVRTPDLMAEAGLTYHADWLHDDQPIPIKVETGCLVSVPYSIELNDVPVFLHHHDTADFVEMVKAQFDTLYTEGAESGQVMALALHPYLMGMPHRVDALDEMLDYLLGHELVWQTTAAEIADHFIEHHYNDFVAHAASIQGDD</sequence>
<feature type="domain" description="NodB homology" evidence="2">
    <location>
        <begin position="66"/>
        <end position="176"/>
    </location>
</feature>
<dbReference type="InterPro" id="IPR011330">
    <property type="entry name" value="Glyco_hydro/deAcase_b/a-brl"/>
</dbReference>
<protein>
    <recommendedName>
        <fullName evidence="2">NodB homology domain-containing protein</fullName>
    </recommendedName>
</protein>
<proteinExistence type="predicted"/>
<name>A0A381N477_9ZZZZ</name>
<dbReference type="AlphaFoldDB" id="A0A381N477"/>
<dbReference type="Pfam" id="PF01522">
    <property type="entry name" value="Polysacc_deac_1"/>
    <property type="match status" value="1"/>
</dbReference>
<dbReference type="InterPro" id="IPR002509">
    <property type="entry name" value="NODB_dom"/>
</dbReference>
<dbReference type="GO" id="GO:0016810">
    <property type="term" value="F:hydrolase activity, acting on carbon-nitrogen (but not peptide) bonds"/>
    <property type="evidence" value="ECO:0007669"/>
    <property type="project" value="InterPro"/>
</dbReference>
<dbReference type="EMBL" id="UINC01000111">
    <property type="protein sequence ID" value="SUZ49317.1"/>
    <property type="molecule type" value="Genomic_DNA"/>
</dbReference>
<dbReference type="GO" id="GO:0005975">
    <property type="term" value="P:carbohydrate metabolic process"/>
    <property type="evidence" value="ECO:0007669"/>
    <property type="project" value="InterPro"/>
</dbReference>
<dbReference type="PANTHER" id="PTHR43123:SF4">
    <property type="entry name" value="POLYSACCHARIDE DEACETYLASE"/>
    <property type="match status" value="1"/>
</dbReference>